<feature type="region of interest" description="Disordered" evidence="1">
    <location>
        <begin position="115"/>
        <end position="140"/>
    </location>
</feature>
<feature type="compositionally biased region" description="Basic and acidic residues" evidence="1">
    <location>
        <begin position="162"/>
        <end position="174"/>
    </location>
</feature>
<feature type="region of interest" description="Disordered" evidence="1">
    <location>
        <begin position="152"/>
        <end position="197"/>
    </location>
</feature>
<evidence type="ECO:0000256" key="1">
    <source>
        <dbReference type="SAM" id="MobiDB-lite"/>
    </source>
</evidence>
<dbReference type="EMBL" id="ML121527">
    <property type="protein sequence ID" value="RPB29315.1"/>
    <property type="molecule type" value="Genomic_DNA"/>
</dbReference>
<sequence>MSSINYSASLSMAHSRQTPTATSSILKPNSTTTVNNQPQQFLRSRSLSPRLPTRRGSKAYAVIGATQCGMAIGRMPSKSLRSAHSTYSTAERPARYISPFISTKSRPSLYQRAVSDCPGASADQRGRNRFQSAAGRSVTSASVLPTPSYAGAMIPPFSGYQRTKDEESRRDSDTSSRCSSRASTIHSTTTSNPSGKRSFVAKLKSVLKGGETTETNTSYLTPEEARDREIQIEKAFHRHPISTRGLGI</sequence>
<dbReference type="AlphaFoldDB" id="A0A3N4MN14"/>
<evidence type="ECO:0000313" key="2">
    <source>
        <dbReference type="EMBL" id="RPB29315.1"/>
    </source>
</evidence>
<dbReference type="InParanoid" id="A0A3N4MN14"/>
<organism evidence="2 3">
    <name type="scientific">Terfezia boudieri ATCC MYA-4762</name>
    <dbReference type="NCBI Taxonomy" id="1051890"/>
    <lineage>
        <taxon>Eukaryota</taxon>
        <taxon>Fungi</taxon>
        <taxon>Dikarya</taxon>
        <taxon>Ascomycota</taxon>
        <taxon>Pezizomycotina</taxon>
        <taxon>Pezizomycetes</taxon>
        <taxon>Pezizales</taxon>
        <taxon>Pezizaceae</taxon>
        <taxon>Terfezia</taxon>
    </lineage>
</organism>
<keyword evidence="3" id="KW-1185">Reference proteome</keyword>
<accession>A0A3N4MN14</accession>
<feature type="compositionally biased region" description="Low complexity" evidence="1">
    <location>
        <begin position="175"/>
        <end position="184"/>
    </location>
</feature>
<name>A0A3N4MN14_9PEZI</name>
<reference evidence="2 3" key="1">
    <citation type="journal article" date="2018" name="Nat. Ecol. Evol.">
        <title>Pezizomycetes genomes reveal the molecular basis of ectomycorrhizal truffle lifestyle.</title>
        <authorList>
            <person name="Murat C."/>
            <person name="Payen T."/>
            <person name="Noel B."/>
            <person name="Kuo A."/>
            <person name="Morin E."/>
            <person name="Chen J."/>
            <person name="Kohler A."/>
            <person name="Krizsan K."/>
            <person name="Balestrini R."/>
            <person name="Da Silva C."/>
            <person name="Montanini B."/>
            <person name="Hainaut M."/>
            <person name="Levati E."/>
            <person name="Barry K.W."/>
            <person name="Belfiori B."/>
            <person name="Cichocki N."/>
            <person name="Clum A."/>
            <person name="Dockter R.B."/>
            <person name="Fauchery L."/>
            <person name="Guy J."/>
            <person name="Iotti M."/>
            <person name="Le Tacon F."/>
            <person name="Lindquist E.A."/>
            <person name="Lipzen A."/>
            <person name="Malagnac F."/>
            <person name="Mello A."/>
            <person name="Molinier V."/>
            <person name="Miyauchi S."/>
            <person name="Poulain J."/>
            <person name="Riccioni C."/>
            <person name="Rubini A."/>
            <person name="Sitrit Y."/>
            <person name="Splivallo R."/>
            <person name="Traeger S."/>
            <person name="Wang M."/>
            <person name="Zifcakova L."/>
            <person name="Wipf D."/>
            <person name="Zambonelli A."/>
            <person name="Paolocci F."/>
            <person name="Nowrousian M."/>
            <person name="Ottonello S."/>
            <person name="Baldrian P."/>
            <person name="Spatafora J.W."/>
            <person name="Henrissat B."/>
            <person name="Nagy L.G."/>
            <person name="Aury J.M."/>
            <person name="Wincker P."/>
            <person name="Grigoriev I.V."/>
            <person name="Bonfante P."/>
            <person name="Martin F.M."/>
        </authorList>
    </citation>
    <scope>NUCLEOTIDE SEQUENCE [LARGE SCALE GENOMIC DNA]</scope>
    <source>
        <strain evidence="2 3">ATCC MYA-4762</strain>
    </source>
</reference>
<feature type="region of interest" description="Disordered" evidence="1">
    <location>
        <begin position="1"/>
        <end position="39"/>
    </location>
</feature>
<feature type="compositionally biased region" description="Polar residues" evidence="1">
    <location>
        <begin position="185"/>
        <end position="195"/>
    </location>
</feature>
<dbReference type="OrthoDB" id="5388772at2759"/>
<evidence type="ECO:0000313" key="3">
    <source>
        <dbReference type="Proteomes" id="UP000267821"/>
    </source>
</evidence>
<protein>
    <submittedName>
        <fullName evidence="2">Uncharacterized protein</fullName>
    </submittedName>
</protein>
<proteinExistence type="predicted"/>
<gene>
    <name evidence="2" type="ORF">L211DRAFT_831995</name>
</gene>
<dbReference type="Proteomes" id="UP000267821">
    <property type="component" value="Unassembled WGS sequence"/>
</dbReference>